<sequence length="54" mass="6059">MTPLLGVTWLFGLLSPAHKTFAYIFTVLNSTQMTSTTGFLIFILHCVRNGQIKE</sequence>
<proteinExistence type="predicted"/>
<comment type="caution">
    <text evidence="1">The sequence shown here is derived from an EMBL/GenBank/DDBJ whole genome shotgun (WGS) entry which is preliminary data.</text>
</comment>
<evidence type="ECO:0000313" key="2">
    <source>
        <dbReference type="Proteomes" id="UP001159428"/>
    </source>
</evidence>
<dbReference type="PANTHER" id="PTHR12011">
    <property type="entry name" value="ADHESION G-PROTEIN COUPLED RECEPTOR"/>
    <property type="match status" value="1"/>
</dbReference>
<dbReference type="Gene3D" id="1.20.1070.10">
    <property type="entry name" value="Rhodopsin 7-helix transmembrane proteins"/>
    <property type="match status" value="1"/>
</dbReference>
<evidence type="ECO:0000313" key="1">
    <source>
        <dbReference type="EMBL" id="CAH3157148.1"/>
    </source>
</evidence>
<organism evidence="1 2">
    <name type="scientific">Pocillopora meandrina</name>
    <dbReference type="NCBI Taxonomy" id="46732"/>
    <lineage>
        <taxon>Eukaryota</taxon>
        <taxon>Metazoa</taxon>
        <taxon>Cnidaria</taxon>
        <taxon>Anthozoa</taxon>
        <taxon>Hexacorallia</taxon>
        <taxon>Scleractinia</taxon>
        <taxon>Astrocoeniina</taxon>
        <taxon>Pocilloporidae</taxon>
        <taxon>Pocillopora</taxon>
    </lineage>
</organism>
<dbReference type="PANTHER" id="PTHR12011:SF347">
    <property type="entry name" value="FI21270P1-RELATED"/>
    <property type="match status" value="1"/>
</dbReference>
<accession>A0AAU9XT94</accession>
<dbReference type="AlphaFoldDB" id="A0AAU9XT94"/>
<dbReference type="EMBL" id="CALNXJ010000063">
    <property type="protein sequence ID" value="CAH3157148.1"/>
    <property type="molecule type" value="Genomic_DNA"/>
</dbReference>
<dbReference type="Proteomes" id="UP001159428">
    <property type="component" value="Unassembled WGS sequence"/>
</dbReference>
<dbReference type="GO" id="GO:0005886">
    <property type="term" value="C:plasma membrane"/>
    <property type="evidence" value="ECO:0007669"/>
    <property type="project" value="TreeGrafter"/>
</dbReference>
<name>A0AAU9XT94_9CNID</name>
<gene>
    <name evidence="1" type="ORF">PMEA_00029864</name>
</gene>
<keyword evidence="2" id="KW-1185">Reference proteome</keyword>
<protein>
    <submittedName>
        <fullName evidence="1">Uncharacterized protein</fullName>
    </submittedName>
</protein>
<reference evidence="1 2" key="1">
    <citation type="submission" date="2022-05" db="EMBL/GenBank/DDBJ databases">
        <authorList>
            <consortium name="Genoscope - CEA"/>
            <person name="William W."/>
        </authorList>
    </citation>
    <scope>NUCLEOTIDE SEQUENCE [LARGE SCALE GENOMIC DNA]</scope>
</reference>